<dbReference type="AlphaFoldDB" id="A0A227P6I5"/>
<dbReference type="Gene3D" id="2.60.120.10">
    <property type="entry name" value="Jelly Rolls"/>
    <property type="match status" value="1"/>
</dbReference>
<dbReference type="RefSeq" id="WP_089480103.1">
    <property type="nucleotide sequence ID" value="NZ_MUGS01000027.1"/>
</dbReference>
<comment type="similarity">
    <text evidence="1 2">Belongs to the pirin family.</text>
</comment>
<dbReference type="EMBL" id="MUGS01000027">
    <property type="protein sequence ID" value="OXG05093.1"/>
    <property type="molecule type" value="Genomic_DNA"/>
</dbReference>
<dbReference type="PANTHER" id="PTHR13903">
    <property type="entry name" value="PIRIN-RELATED"/>
    <property type="match status" value="1"/>
</dbReference>
<keyword evidence="5" id="KW-1185">Reference proteome</keyword>
<dbReference type="InterPro" id="IPR003829">
    <property type="entry name" value="Pirin_N_dom"/>
</dbReference>
<evidence type="ECO:0000256" key="1">
    <source>
        <dbReference type="ARBA" id="ARBA00008416"/>
    </source>
</evidence>
<evidence type="ECO:0000313" key="5">
    <source>
        <dbReference type="Proteomes" id="UP000214684"/>
    </source>
</evidence>
<reference evidence="4 5" key="1">
    <citation type="submission" date="2016-11" db="EMBL/GenBank/DDBJ databases">
        <title>Whole genomes of Flavobacteriaceae.</title>
        <authorList>
            <person name="Stine C."/>
            <person name="Li C."/>
            <person name="Tadesse D."/>
        </authorList>
    </citation>
    <scope>NUCLEOTIDE SEQUENCE [LARGE SCALE GENOMIC DNA]</scope>
    <source>
        <strain evidence="4 5">DSM 24704</strain>
    </source>
</reference>
<dbReference type="SUPFAM" id="SSF51182">
    <property type="entry name" value="RmlC-like cupins"/>
    <property type="match status" value="1"/>
</dbReference>
<dbReference type="Pfam" id="PF02678">
    <property type="entry name" value="Pirin"/>
    <property type="match status" value="1"/>
</dbReference>
<evidence type="ECO:0000256" key="2">
    <source>
        <dbReference type="RuleBase" id="RU003457"/>
    </source>
</evidence>
<evidence type="ECO:0000313" key="4">
    <source>
        <dbReference type="EMBL" id="OXG05093.1"/>
    </source>
</evidence>
<dbReference type="InterPro" id="IPR012093">
    <property type="entry name" value="Pirin"/>
</dbReference>
<evidence type="ECO:0000259" key="3">
    <source>
        <dbReference type="Pfam" id="PF02678"/>
    </source>
</evidence>
<dbReference type="Proteomes" id="UP000214684">
    <property type="component" value="Unassembled WGS sequence"/>
</dbReference>
<accession>A0A227P6I5</accession>
<gene>
    <name evidence="4" type="ORF">B0A64_13775</name>
</gene>
<proteinExistence type="inferred from homology"/>
<dbReference type="OrthoDB" id="9780903at2"/>
<dbReference type="InterPro" id="IPR011051">
    <property type="entry name" value="RmlC_Cupin_sf"/>
</dbReference>
<comment type="caution">
    <text evidence="4">The sequence shown here is derived from an EMBL/GenBank/DDBJ whole genome shotgun (WGS) entry which is preliminary data.</text>
</comment>
<feature type="domain" description="Pirin N-terminal" evidence="3">
    <location>
        <begin position="49"/>
        <end position="116"/>
    </location>
</feature>
<dbReference type="InterPro" id="IPR014710">
    <property type="entry name" value="RmlC-like_jellyroll"/>
</dbReference>
<sequence>MIQIQKKTEQSNRVLYDGNFIANKPVAYGTTPEVEPYSNLFYFSHAVTIDPCEFPLHPHKGFEIMTFVLEGEITHYDTESKKWTSLEKGDFQIFQCNSGIQHQERLGEKSRGFQIWFDPDFNKTLYERPTYKDYQSDDFLPQIENQISTINYVGDGSKAISRTPGLKIKKLLFENQTKVNLQLEQNSSYTFYILQGKGIINGQFLEIDDAVRVTNTKKIDLDFKGELFYIQTPAHTDYPAIWMT</sequence>
<organism evidence="4 5">
    <name type="scientific">Flavobacterium araucananum</name>
    <dbReference type="NCBI Taxonomy" id="946678"/>
    <lineage>
        <taxon>Bacteria</taxon>
        <taxon>Pseudomonadati</taxon>
        <taxon>Bacteroidota</taxon>
        <taxon>Flavobacteriia</taxon>
        <taxon>Flavobacteriales</taxon>
        <taxon>Flavobacteriaceae</taxon>
        <taxon>Flavobacterium</taxon>
    </lineage>
</organism>
<dbReference type="PANTHER" id="PTHR13903:SF8">
    <property type="entry name" value="PIRIN"/>
    <property type="match status" value="1"/>
</dbReference>
<name>A0A227P6I5_9FLAO</name>
<protein>
    <recommendedName>
        <fullName evidence="3">Pirin N-terminal domain-containing protein</fullName>
    </recommendedName>
</protein>